<organism evidence="1">
    <name type="scientific">Arundo donax</name>
    <name type="common">Giant reed</name>
    <name type="synonym">Donax arundinaceus</name>
    <dbReference type="NCBI Taxonomy" id="35708"/>
    <lineage>
        <taxon>Eukaryota</taxon>
        <taxon>Viridiplantae</taxon>
        <taxon>Streptophyta</taxon>
        <taxon>Embryophyta</taxon>
        <taxon>Tracheophyta</taxon>
        <taxon>Spermatophyta</taxon>
        <taxon>Magnoliopsida</taxon>
        <taxon>Liliopsida</taxon>
        <taxon>Poales</taxon>
        <taxon>Poaceae</taxon>
        <taxon>PACMAD clade</taxon>
        <taxon>Arundinoideae</taxon>
        <taxon>Arundineae</taxon>
        <taxon>Arundo</taxon>
    </lineage>
</organism>
<name>A0A0A9A1B4_ARUDO</name>
<accession>A0A0A9A1B4</accession>
<reference evidence="1" key="1">
    <citation type="submission" date="2014-09" db="EMBL/GenBank/DDBJ databases">
        <authorList>
            <person name="Magalhaes I.L.F."/>
            <person name="Oliveira U."/>
            <person name="Santos F.R."/>
            <person name="Vidigal T.H.D.A."/>
            <person name="Brescovit A.D."/>
            <person name="Santos A.J."/>
        </authorList>
    </citation>
    <scope>NUCLEOTIDE SEQUENCE</scope>
    <source>
        <tissue evidence="1">Shoot tissue taken approximately 20 cm above the soil surface</tissue>
    </source>
</reference>
<protein>
    <submittedName>
        <fullName evidence="1">Uncharacterized protein</fullName>
    </submittedName>
</protein>
<evidence type="ECO:0000313" key="1">
    <source>
        <dbReference type="EMBL" id="JAD45434.1"/>
    </source>
</evidence>
<reference evidence="1" key="2">
    <citation type="journal article" date="2015" name="Data Brief">
        <title>Shoot transcriptome of the giant reed, Arundo donax.</title>
        <authorList>
            <person name="Barrero R.A."/>
            <person name="Guerrero F.D."/>
            <person name="Moolhuijzen P."/>
            <person name="Goolsby J.A."/>
            <person name="Tidwell J."/>
            <person name="Bellgard S.E."/>
            <person name="Bellgard M.I."/>
        </authorList>
    </citation>
    <scope>NUCLEOTIDE SEQUENCE</scope>
    <source>
        <tissue evidence="1">Shoot tissue taken approximately 20 cm above the soil surface</tissue>
    </source>
</reference>
<proteinExistence type="predicted"/>
<dbReference type="EMBL" id="GBRH01252461">
    <property type="protein sequence ID" value="JAD45434.1"/>
    <property type="molecule type" value="Transcribed_RNA"/>
</dbReference>
<sequence>MLQLHVVWLFP</sequence>